<dbReference type="AlphaFoldDB" id="A0A6C0EWM9"/>
<organism evidence="2">
    <name type="scientific">viral metagenome</name>
    <dbReference type="NCBI Taxonomy" id="1070528"/>
    <lineage>
        <taxon>unclassified sequences</taxon>
        <taxon>metagenomes</taxon>
        <taxon>organismal metagenomes</taxon>
    </lineage>
</organism>
<feature type="region of interest" description="Disordered" evidence="1">
    <location>
        <begin position="1"/>
        <end position="53"/>
    </location>
</feature>
<sequence>MVKDWDNLQQYENHNPNSTGEVYYDDDDAHSKNSRGKRGGGGGGGSSGPRRRFYPSNVQGKFIVNAITGVAYPWRVGSIYEDLLWKVCDASAKRGKYEPDFYFYDSPKQAISHRRYKADVYSAETLDWWKGKVAKMTKLLESEDD</sequence>
<reference evidence="2" key="1">
    <citation type="journal article" date="2020" name="Nature">
        <title>Giant virus diversity and host interactions through global metagenomics.</title>
        <authorList>
            <person name="Schulz F."/>
            <person name="Roux S."/>
            <person name="Paez-Espino D."/>
            <person name="Jungbluth S."/>
            <person name="Walsh D.A."/>
            <person name="Denef V.J."/>
            <person name="McMahon K.D."/>
            <person name="Konstantinidis K.T."/>
            <person name="Eloe-Fadrosh E.A."/>
            <person name="Kyrpides N.C."/>
            <person name="Woyke T."/>
        </authorList>
    </citation>
    <scope>NUCLEOTIDE SEQUENCE</scope>
    <source>
        <strain evidence="2">GVMAG-M-3300009161-34</strain>
    </source>
</reference>
<feature type="compositionally biased region" description="Polar residues" evidence="1">
    <location>
        <begin position="7"/>
        <end position="20"/>
    </location>
</feature>
<proteinExistence type="predicted"/>
<evidence type="ECO:0000313" key="2">
    <source>
        <dbReference type="EMBL" id="QHT33121.1"/>
    </source>
</evidence>
<protein>
    <submittedName>
        <fullName evidence="2">Uncharacterized protein</fullName>
    </submittedName>
</protein>
<name>A0A6C0EWM9_9ZZZZ</name>
<accession>A0A6C0EWM9</accession>
<evidence type="ECO:0000256" key="1">
    <source>
        <dbReference type="SAM" id="MobiDB-lite"/>
    </source>
</evidence>
<dbReference type="EMBL" id="MN738958">
    <property type="protein sequence ID" value="QHT33121.1"/>
    <property type="molecule type" value="Genomic_DNA"/>
</dbReference>